<gene>
    <name evidence="2" type="ORF">AVDCRST_MAG93-8542</name>
</gene>
<accession>A0A6J4MYS2</accession>
<feature type="region of interest" description="Disordered" evidence="1">
    <location>
        <begin position="1"/>
        <end position="21"/>
    </location>
</feature>
<name>A0A6J4MYS2_9CHLR</name>
<protein>
    <submittedName>
        <fullName evidence="2">Uncharacterized protein</fullName>
    </submittedName>
</protein>
<evidence type="ECO:0000313" key="2">
    <source>
        <dbReference type="EMBL" id="CAA9372678.1"/>
    </source>
</evidence>
<proteinExistence type="predicted"/>
<dbReference type="AlphaFoldDB" id="A0A6J4MYS2"/>
<sequence>MPALFTSTSTGPSSRVTVSSIRSDCAGSVTSSSTAMARPPLSLMLAATCSERSRLRAAIAISAPTSASAWTKASPSPWFPPVTTATLPSRRKESSRAIGPPFPQIYAASNPPRIVAHP</sequence>
<dbReference type="EMBL" id="CADCTR010002882">
    <property type="protein sequence ID" value="CAA9372678.1"/>
    <property type="molecule type" value="Genomic_DNA"/>
</dbReference>
<evidence type="ECO:0000256" key="1">
    <source>
        <dbReference type="SAM" id="MobiDB-lite"/>
    </source>
</evidence>
<reference evidence="2" key="1">
    <citation type="submission" date="2020-02" db="EMBL/GenBank/DDBJ databases">
        <authorList>
            <person name="Meier V. D."/>
        </authorList>
    </citation>
    <scope>NUCLEOTIDE SEQUENCE</scope>
    <source>
        <strain evidence="2">AVDCRST_MAG93</strain>
    </source>
</reference>
<feature type="region of interest" description="Disordered" evidence="1">
    <location>
        <begin position="81"/>
        <end position="118"/>
    </location>
</feature>
<organism evidence="2">
    <name type="scientific">uncultured Chloroflexia bacterium</name>
    <dbReference type="NCBI Taxonomy" id="1672391"/>
    <lineage>
        <taxon>Bacteria</taxon>
        <taxon>Bacillati</taxon>
        <taxon>Chloroflexota</taxon>
        <taxon>Chloroflexia</taxon>
        <taxon>environmental samples</taxon>
    </lineage>
</organism>